<dbReference type="InterPro" id="IPR046335">
    <property type="entry name" value="LacI/GalR-like_sensor"/>
</dbReference>
<dbReference type="CDD" id="cd06267">
    <property type="entry name" value="PBP1_LacI_sugar_binding-like"/>
    <property type="match status" value="1"/>
</dbReference>
<keyword evidence="3" id="KW-0804">Transcription</keyword>
<keyword evidence="6" id="KW-1185">Reference proteome</keyword>
<evidence type="ECO:0000256" key="2">
    <source>
        <dbReference type="ARBA" id="ARBA00023125"/>
    </source>
</evidence>
<dbReference type="Proteomes" id="UP000658656">
    <property type="component" value="Unassembled WGS sequence"/>
</dbReference>
<dbReference type="CDD" id="cd01392">
    <property type="entry name" value="HTH_LacI"/>
    <property type="match status" value="1"/>
</dbReference>
<dbReference type="AlphaFoldDB" id="A0A8H9IXU3"/>
<comment type="caution">
    <text evidence="5">The sequence shown here is derived from an EMBL/GenBank/DDBJ whole genome shotgun (WGS) entry which is preliminary data.</text>
</comment>
<dbReference type="Gene3D" id="1.10.260.40">
    <property type="entry name" value="lambda repressor-like DNA-binding domains"/>
    <property type="match status" value="1"/>
</dbReference>
<dbReference type="GO" id="GO:0000976">
    <property type="term" value="F:transcription cis-regulatory region binding"/>
    <property type="evidence" value="ECO:0007669"/>
    <property type="project" value="TreeGrafter"/>
</dbReference>
<keyword evidence="2" id="KW-0238">DNA-binding</keyword>
<reference evidence="5" key="1">
    <citation type="journal article" date="2014" name="Int. J. Syst. Evol. Microbiol.">
        <title>Complete genome sequence of Corynebacterium casei LMG S-19264T (=DSM 44701T), isolated from a smear-ripened cheese.</title>
        <authorList>
            <consortium name="US DOE Joint Genome Institute (JGI-PGF)"/>
            <person name="Walter F."/>
            <person name="Albersmeier A."/>
            <person name="Kalinowski J."/>
            <person name="Ruckert C."/>
        </authorList>
    </citation>
    <scope>NUCLEOTIDE SEQUENCE</scope>
    <source>
        <strain evidence="5">CGMCC 4.7679</strain>
    </source>
</reference>
<dbReference type="InterPro" id="IPR000843">
    <property type="entry name" value="HTH_LacI"/>
</dbReference>
<dbReference type="PROSITE" id="PS50932">
    <property type="entry name" value="HTH_LACI_2"/>
    <property type="match status" value="1"/>
</dbReference>
<dbReference type="GO" id="GO:0003700">
    <property type="term" value="F:DNA-binding transcription factor activity"/>
    <property type="evidence" value="ECO:0007669"/>
    <property type="project" value="TreeGrafter"/>
</dbReference>
<evidence type="ECO:0000259" key="4">
    <source>
        <dbReference type="PROSITE" id="PS50932"/>
    </source>
</evidence>
<dbReference type="SUPFAM" id="SSF47413">
    <property type="entry name" value="lambda repressor-like DNA-binding domains"/>
    <property type="match status" value="1"/>
</dbReference>
<gene>
    <name evidence="5" type="ORF">GCM10017566_30150</name>
</gene>
<keyword evidence="1" id="KW-0805">Transcription regulation</keyword>
<dbReference type="Pfam" id="PF00356">
    <property type="entry name" value="LacI"/>
    <property type="match status" value="1"/>
</dbReference>
<evidence type="ECO:0000256" key="1">
    <source>
        <dbReference type="ARBA" id="ARBA00023015"/>
    </source>
</evidence>
<dbReference type="Pfam" id="PF13377">
    <property type="entry name" value="Peripla_BP_3"/>
    <property type="match status" value="1"/>
</dbReference>
<dbReference type="Gene3D" id="3.40.50.2300">
    <property type="match status" value="2"/>
</dbReference>
<dbReference type="PANTHER" id="PTHR30146">
    <property type="entry name" value="LACI-RELATED TRANSCRIPTIONAL REPRESSOR"/>
    <property type="match status" value="1"/>
</dbReference>
<dbReference type="SUPFAM" id="SSF53822">
    <property type="entry name" value="Periplasmic binding protein-like I"/>
    <property type="match status" value="1"/>
</dbReference>
<reference evidence="5" key="2">
    <citation type="submission" date="2020-09" db="EMBL/GenBank/DDBJ databases">
        <authorList>
            <person name="Sun Q."/>
            <person name="Zhou Y."/>
        </authorList>
    </citation>
    <scope>NUCLEOTIDE SEQUENCE</scope>
    <source>
        <strain evidence="5">CGMCC 4.7679</strain>
    </source>
</reference>
<dbReference type="SMART" id="SM00354">
    <property type="entry name" value="HTH_LACI"/>
    <property type="match status" value="1"/>
</dbReference>
<dbReference type="PANTHER" id="PTHR30146:SF109">
    <property type="entry name" value="HTH-TYPE TRANSCRIPTIONAL REGULATOR GALS"/>
    <property type="match status" value="1"/>
</dbReference>
<evidence type="ECO:0000313" key="6">
    <source>
        <dbReference type="Proteomes" id="UP000658656"/>
    </source>
</evidence>
<dbReference type="InterPro" id="IPR010982">
    <property type="entry name" value="Lambda_DNA-bd_dom_sf"/>
</dbReference>
<evidence type="ECO:0000313" key="5">
    <source>
        <dbReference type="EMBL" id="GHF54614.1"/>
    </source>
</evidence>
<name>A0A8H9IXU3_9PSEU</name>
<dbReference type="EMBL" id="BNAV01000003">
    <property type="protein sequence ID" value="GHF54614.1"/>
    <property type="molecule type" value="Genomic_DNA"/>
</dbReference>
<evidence type="ECO:0000256" key="3">
    <source>
        <dbReference type="ARBA" id="ARBA00023163"/>
    </source>
</evidence>
<dbReference type="PRINTS" id="PR00036">
    <property type="entry name" value="HTHLACI"/>
</dbReference>
<dbReference type="RefSeq" id="WP_145935438.1">
    <property type="nucleotide sequence ID" value="NZ_BNAV01000003.1"/>
</dbReference>
<sequence length="328" mass="35017">MATMRDVAELAGVSLKTVSRVFNDDPHVLPETRARVEAALRELDYIPNTLATTFRAGRAPIVGLVVPDLVDPYFASIAKAVGTVAAAHGMSVSVTSIGTDAHREPEIVTAALGQSLSGLILAPVTTEQSYLRPWSGRTPIVFVDRSPAKFTADSFTQDDHGGAFAATAHLIGHGHRRIAFAGDALTKPTVRRLEGYHAALEQHGIDGDGDLVVLDVWDRPSAAEAVTGLRTLADPPTAVFSSNDRASMALFPAVRGTGLALLSFGDFPMADLLEPAVTVVDQDPGTLGALAAERIFDRLAHPARRFRRRTVVPVSLVERESCRRTADD</sequence>
<dbReference type="OrthoDB" id="3595338at2"/>
<proteinExistence type="predicted"/>
<feature type="domain" description="HTH lacI-type" evidence="4">
    <location>
        <begin position="2"/>
        <end position="56"/>
    </location>
</feature>
<protein>
    <submittedName>
        <fullName evidence="5">LacI family transcriptional regulator</fullName>
    </submittedName>
</protein>
<dbReference type="InterPro" id="IPR028082">
    <property type="entry name" value="Peripla_BP_I"/>
</dbReference>
<accession>A0A8H9IXU3</accession>
<organism evidence="5 6">
    <name type="scientific">Amycolatopsis bartoniae</name>
    <dbReference type="NCBI Taxonomy" id="941986"/>
    <lineage>
        <taxon>Bacteria</taxon>
        <taxon>Bacillati</taxon>
        <taxon>Actinomycetota</taxon>
        <taxon>Actinomycetes</taxon>
        <taxon>Pseudonocardiales</taxon>
        <taxon>Pseudonocardiaceae</taxon>
        <taxon>Amycolatopsis</taxon>
    </lineage>
</organism>